<evidence type="ECO:0000313" key="2">
    <source>
        <dbReference type="EMBL" id="KAH3735232.1"/>
    </source>
</evidence>
<organism evidence="2 3">
    <name type="scientific">Dreissena polymorpha</name>
    <name type="common">Zebra mussel</name>
    <name type="synonym">Mytilus polymorpha</name>
    <dbReference type="NCBI Taxonomy" id="45954"/>
    <lineage>
        <taxon>Eukaryota</taxon>
        <taxon>Metazoa</taxon>
        <taxon>Spiralia</taxon>
        <taxon>Lophotrochozoa</taxon>
        <taxon>Mollusca</taxon>
        <taxon>Bivalvia</taxon>
        <taxon>Autobranchia</taxon>
        <taxon>Heteroconchia</taxon>
        <taxon>Euheterodonta</taxon>
        <taxon>Imparidentia</taxon>
        <taxon>Neoheterodontei</taxon>
        <taxon>Myida</taxon>
        <taxon>Dreissenoidea</taxon>
        <taxon>Dreissenidae</taxon>
        <taxon>Dreissena</taxon>
    </lineage>
</organism>
<dbReference type="Proteomes" id="UP000828390">
    <property type="component" value="Unassembled WGS sequence"/>
</dbReference>
<reference evidence="2" key="1">
    <citation type="journal article" date="2019" name="bioRxiv">
        <title>The Genome of the Zebra Mussel, Dreissena polymorpha: A Resource for Invasive Species Research.</title>
        <authorList>
            <person name="McCartney M.A."/>
            <person name="Auch B."/>
            <person name="Kono T."/>
            <person name="Mallez S."/>
            <person name="Zhang Y."/>
            <person name="Obille A."/>
            <person name="Becker A."/>
            <person name="Abrahante J.E."/>
            <person name="Garbe J."/>
            <person name="Badalamenti J.P."/>
            <person name="Herman A."/>
            <person name="Mangelson H."/>
            <person name="Liachko I."/>
            <person name="Sullivan S."/>
            <person name="Sone E.D."/>
            <person name="Koren S."/>
            <person name="Silverstein K.A.T."/>
            <person name="Beckman K.B."/>
            <person name="Gohl D.M."/>
        </authorList>
    </citation>
    <scope>NUCLEOTIDE SEQUENCE</scope>
    <source>
        <strain evidence="2">Duluth1</strain>
        <tissue evidence="2">Whole animal</tissue>
    </source>
</reference>
<proteinExistence type="predicted"/>
<accession>A0A9D4HWA6</accession>
<evidence type="ECO:0000313" key="3">
    <source>
        <dbReference type="Proteomes" id="UP000828390"/>
    </source>
</evidence>
<protein>
    <submittedName>
        <fullName evidence="2">Uncharacterized protein</fullName>
    </submittedName>
</protein>
<sequence>MCVITLLTRCQCVEDPPRKRTKSLTPPISGSTDQPRPLIQLKQAKSANVRSQICIHRL</sequence>
<dbReference type="AlphaFoldDB" id="A0A9D4HWA6"/>
<gene>
    <name evidence="2" type="ORF">DPMN_041695</name>
</gene>
<reference evidence="2" key="2">
    <citation type="submission" date="2020-11" db="EMBL/GenBank/DDBJ databases">
        <authorList>
            <person name="McCartney M.A."/>
            <person name="Auch B."/>
            <person name="Kono T."/>
            <person name="Mallez S."/>
            <person name="Becker A."/>
            <person name="Gohl D.M."/>
            <person name="Silverstein K.A.T."/>
            <person name="Koren S."/>
            <person name="Bechman K.B."/>
            <person name="Herman A."/>
            <person name="Abrahante J.E."/>
            <person name="Garbe J."/>
        </authorList>
    </citation>
    <scope>NUCLEOTIDE SEQUENCE</scope>
    <source>
        <strain evidence="2">Duluth1</strain>
        <tissue evidence="2">Whole animal</tissue>
    </source>
</reference>
<evidence type="ECO:0000256" key="1">
    <source>
        <dbReference type="SAM" id="MobiDB-lite"/>
    </source>
</evidence>
<dbReference type="EMBL" id="JAIWYP010000011">
    <property type="protein sequence ID" value="KAH3735232.1"/>
    <property type="molecule type" value="Genomic_DNA"/>
</dbReference>
<feature type="compositionally biased region" description="Polar residues" evidence="1">
    <location>
        <begin position="23"/>
        <end position="34"/>
    </location>
</feature>
<comment type="caution">
    <text evidence="2">The sequence shown here is derived from an EMBL/GenBank/DDBJ whole genome shotgun (WGS) entry which is preliminary data.</text>
</comment>
<name>A0A9D4HWA6_DREPO</name>
<keyword evidence="3" id="KW-1185">Reference proteome</keyword>
<feature type="region of interest" description="Disordered" evidence="1">
    <location>
        <begin position="16"/>
        <end position="44"/>
    </location>
</feature>